<protein>
    <submittedName>
        <fullName evidence="1">Uncharacterized protein</fullName>
    </submittedName>
</protein>
<dbReference type="Proteomes" id="UP001060085">
    <property type="component" value="Linkage Group LG02"/>
</dbReference>
<comment type="caution">
    <text evidence="1">The sequence shown here is derived from an EMBL/GenBank/DDBJ whole genome shotgun (WGS) entry which is preliminary data.</text>
</comment>
<gene>
    <name evidence="1" type="ORF">M9H77_08326</name>
</gene>
<keyword evidence="2" id="KW-1185">Reference proteome</keyword>
<accession>A0ACC0BXM3</accession>
<reference evidence="2" key="1">
    <citation type="journal article" date="2023" name="Nat. Plants">
        <title>Single-cell RNA sequencing provides a high-resolution roadmap for understanding the multicellular compartmentation of specialized metabolism.</title>
        <authorList>
            <person name="Sun S."/>
            <person name="Shen X."/>
            <person name="Li Y."/>
            <person name="Li Y."/>
            <person name="Wang S."/>
            <person name="Li R."/>
            <person name="Zhang H."/>
            <person name="Shen G."/>
            <person name="Guo B."/>
            <person name="Wei J."/>
            <person name="Xu J."/>
            <person name="St-Pierre B."/>
            <person name="Chen S."/>
            <person name="Sun C."/>
        </authorList>
    </citation>
    <scope>NUCLEOTIDE SEQUENCE [LARGE SCALE GENOMIC DNA]</scope>
</reference>
<organism evidence="1 2">
    <name type="scientific">Catharanthus roseus</name>
    <name type="common">Madagascar periwinkle</name>
    <name type="synonym">Vinca rosea</name>
    <dbReference type="NCBI Taxonomy" id="4058"/>
    <lineage>
        <taxon>Eukaryota</taxon>
        <taxon>Viridiplantae</taxon>
        <taxon>Streptophyta</taxon>
        <taxon>Embryophyta</taxon>
        <taxon>Tracheophyta</taxon>
        <taxon>Spermatophyta</taxon>
        <taxon>Magnoliopsida</taxon>
        <taxon>eudicotyledons</taxon>
        <taxon>Gunneridae</taxon>
        <taxon>Pentapetalae</taxon>
        <taxon>asterids</taxon>
        <taxon>lamiids</taxon>
        <taxon>Gentianales</taxon>
        <taxon>Apocynaceae</taxon>
        <taxon>Rauvolfioideae</taxon>
        <taxon>Vinceae</taxon>
        <taxon>Catharanthinae</taxon>
        <taxon>Catharanthus</taxon>
    </lineage>
</organism>
<proteinExistence type="predicted"/>
<sequence length="291" mass="32470">MHHFNDELSPITILPPLTIGSSINQPMEDIDEGIEEGSKGEHIAERKGSSRSHLEVVGVTPGTELALFAKQYNENLFKEFYANLTEEFGNPESPAYGQVYVRGNVINFSPTNIAHYLSCPHFSEIEGTGLEEEADFHEATKVLIGDAGAVWPETNRLNSNLIKIPHRALLKVFCGNWLPTTNIIVVLKERAHLLYAFSTRKMINICIVIFRNILRQIDQKKASKIALPCLFLISEYLLGCRDLSLPSDSWVRALDPLVMPKIIVPSVVPPSPTLSTQEHTRPGKSTRQQSS</sequence>
<name>A0ACC0BXM3_CATRO</name>
<evidence type="ECO:0000313" key="2">
    <source>
        <dbReference type="Proteomes" id="UP001060085"/>
    </source>
</evidence>
<evidence type="ECO:0000313" key="1">
    <source>
        <dbReference type="EMBL" id="KAI5677376.1"/>
    </source>
</evidence>
<dbReference type="EMBL" id="CM044702">
    <property type="protein sequence ID" value="KAI5677376.1"/>
    <property type="molecule type" value="Genomic_DNA"/>
</dbReference>